<feature type="transmembrane region" description="Helical" evidence="7">
    <location>
        <begin position="201"/>
        <end position="217"/>
    </location>
</feature>
<keyword evidence="7" id="KW-0479">Metal-binding</keyword>
<comment type="subcellular location">
    <subcellularLocation>
        <location evidence="7">Cell membrane</location>
        <topology evidence="7">Multi-pass membrane protein</topology>
    </subcellularLocation>
    <subcellularLocation>
        <location evidence="1">Membrane</location>
        <topology evidence="1">Multi-pass membrane protein</topology>
    </subcellularLocation>
</comment>
<dbReference type="InterPro" id="IPR022837">
    <property type="entry name" value="MsrQ-like"/>
</dbReference>
<evidence type="ECO:0000256" key="1">
    <source>
        <dbReference type="ARBA" id="ARBA00004141"/>
    </source>
</evidence>
<dbReference type="GO" id="GO:0010181">
    <property type="term" value="F:FMN binding"/>
    <property type="evidence" value="ECO:0007669"/>
    <property type="project" value="UniProtKB-UniRule"/>
</dbReference>
<evidence type="ECO:0000256" key="3">
    <source>
        <dbReference type="ARBA" id="ARBA00022692"/>
    </source>
</evidence>
<comment type="function">
    <text evidence="7">Part of the MsrPQ system that repairs oxidized periplasmic proteins containing methionine sulfoxide residues (Met-O), using respiratory chain electrons. Thus protects these proteins from oxidative-stress damage caused by reactive species of oxygen and chlorine generated by the host defense mechanisms. MsrPQ is essential for the maintenance of envelope integrity under bleach stress, rescuing a wide series of structurally unrelated periplasmic proteins from methionine oxidation. MsrQ provides electrons for reduction to the reductase catalytic subunit MsrP, using the quinone pool of the respiratory chain.</text>
</comment>
<dbReference type="AlphaFoldDB" id="A0A1Y5TNF3"/>
<dbReference type="GO" id="GO:0020037">
    <property type="term" value="F:heme binding"/>
    <property type="evidence" value="ECO:0007669"/>
    <property type="project" value="UniProtKB-UniRule"/>
</dbReference>
<keyword evidence="5 7" id="KW-0408">Iron</keyword>
<comment type="subunit">
    <text evidence="7">Heterodimer of a catalytic subunit (MsrP) and a heme-binding subunit (MsrQ).</text>
</comment>
<evidence type="ECO:0000313" key="10">
    <source>
        <dbReference type="Proteomes" id="UP000193862"/>
    </source>
</evidence>
<keyword evidence="7" id="KW-0288">FMN</keyword>
<keyword evidence="7" id="KW-0285">Flavoprotein</keyword>
<dbReference type="GO" id="GO:0030091">
    <property type="term" value="P:protein repair"/>
    <property type="evidence" value="ECO:0007669"/>
    <property type="project" value="UniProtKB-UniRule"/>
</dbReference>
<dbReference type="GO" id="GO:0005886">
    <property type="term" value="C:plasma membrane"/>
    <property type="evidence" value="ECO:0007669"/>
    <property type="project" value="UniProtKB-SubCell"/>
</dbReference>
<reference evidence="9 10" key="1">
    <citation type="submission" date="2017-03" db="EMBL/GenBank/DDBJ databases">
        <authorList>
            <person name="Afonso C.L."/>
            <person name="Miller P.J."/>
            <person name="Scott M.A."/>
            <person name="Spackman E."/>
            <person name="Goraichik I."/>
            <person name="Dimitrov K.M."/>
            <person name="Suarez D.L."/>
            <person name="Swayne D.E."/>
        </authorList>
    </citation>
    <scope>NUCLEOTIDE SEQUENCE [LARGE SCALE GENOMIC DNA]</scope>
    <source>
        <strain evidence="9 10">CECT 8620</strain>
    </source>
</reference>
<name>A0A1Y5TNF3_9RHOB</name>
<evidence type="ECO:0000256" key="2">
    <source>
        <dbReference type="ARBA" id="ARBA00022448"/>
    </source>
</evidence>
<keyword evidence="10" id="KW-1185">Reference proteome</keyword>
<dbReference type="GO" id="GO:0009055">
    <property type="term" value="F:electron transfer activity"/>
    <property type="evidence" value="ECO:0007669"/>
    <property type="project" value="UniProtKB-UniRule"/>
</dbReference>
<feature type="transmembrane region" description="Helical" evidence="7">
    <location>
        <begin position="37"/>
        <end position="54"/>
    </location>
</feature>
<organism evidence="9 10">
    <name type="scientific">Aquimixticola soesokkakensis</name>
    <dbReference type="NCBI Taxonomy" id="1519096"/>
    <lineage>
        <taxon>Bacteria</taxon>
        <taxon>Pseudomonadati</taxon>
        <taxon>Pseudomonadota</taxon>
        <taxon>Alphaproteobacteria</taxon>
        <taxon>Rhodobacterales</taxon>
        <taxon>Paracoccaceae</taxon>
        <taxon>Aquimixticola</taxon>
    </lineage>
</organism>
<comment type="cofactor">
    <cofactor evidence="7">
        <name>heme b</name>
        <dbReference type="ChEBI" id="CHEBI:60344"/>
    </cofactor>
    <text evidence="7">Binds 1 heme b (iron(II)-protoporphyrin IX) group per subunit.</text>
</comment>
<feature type="domain" description="Ferric oxidoreductase" evidence="8">
    <location>
        <begin position="86"/>
        <end position="185"/>
    </location>
</feature>
<protein>
    <recommendedName>
        <fullName evidence="7">Protein-methionine-sulfoxide reductase heme-binding subunit MsrQ</fullName>
    </recommendedName>
    <alternativeName>
        <fullName evidence="7">Flavocytochrome MsrQ</fullName>
    </alternativeName>
</protein>
<evidence type="ECO:0000256" key="4">
    <source>
        <dbReference type="ARBA" id="ARBA00022989"/>
    </source>
</evidence>
<comment type="cofactor">
    <cofactor evidence="7">
        <name>FMN</name>
        <dbReference type="ChEBI" id="CHEBI:58210"/>
    </cofactor>
    <text evidence="7">Binds 1 FMN per subunit.</text>
</comment>
<dbReference type="PANTHER" id="PTHR36964:SF1">
    <property type="entry name" value="PROTEIN-METHIONINE-SULFOXIDE REDUCTASE HEME-BINDING SUBUNIT MSRQ"/>
    <property type="match status" value="1"/>
</dbReference>
<keyword evidence="7" id="KW-0349">Heme</keyword>
<dbReference type="InterPro" id="IPR013130">
    <property type="entry name" value="Fe3_Rdtase_TM_dom"/>
</dbReference>
<evidence type="ECO:0000256" key="5">
    <source>
        <dbReference type="ARBA" id="ARBA00023004"/>
    </source>
</evidence>
<keyword evidence="3 7" id="KW-0812">Transmembrane</keyword>
<comment type="similarity">
    <text evidence="7">Belongs to the MsrQ family.</text>
</comment>
<keyword evidence="4 7" id="KW-1133">Transmembrane helix</keyword>
<feature type="transmembrane region" description="Helical" evidence="7">
    <location>
        <begin position="104"/>
        <end position="122"/>
    </location>
</feature>
<keyword evidence="2 7" id="KW-0813">Transport</keyword>
<evidence type="ECO:0000256" key="6">
    <source>
        <dbReference type="ARBA" id="ARBA00023136"/>
    </source>
</evidence>
<dbReference type="NCBIfam" id="NF003833">
    <property type="entry name" value="PRK05419.1-5"/>
    <property type="match status" value="1"/>
</dbReference>
<feature type="transmembrane region" description="Helical" evidence="7">
    <location>
        <begin position="74"/>
        <end position="92"/>
    </location>
</feature>
<sequence>MVRPFDVSLDLKAIAMTPNAPPREPVSRRINSALRKVPAWPLYILALIYPAWLFYQAVTGTLGIDPVKELEHTIGLRGLQVLIATLCVTPLRKYTGVNLIRYRRALGLIGFWFIFLHLNVWLFLDVRNVSLILADLVKRPYIIIGMVAFALLVPLALTSNTLSIRKLGRNWRRLHWLAYPATVLGALHFVILVKGWQVEPLVYFAIVLAVLATRISIKRLALRRSG</sequence>
<keyword evidence="6 7" id="KW-0472">Membrane</keyword>
<keyword evidence="7" id="KW-0249">Electron transport</keyword>
<dbReference type="GO" id="GO:0046872">
    <property type="term" value="F:metal ion binding"/>
    <property type="evidence" value="ECO:0007669"/>
    <property type="project" value="UniProtKB-KW"/>
</dbReference>
<gene>
    <name evidence="9" type="primary">yedZ</name>
    <name evidence="7" type="synonym">msrQ</name>
    <name evidence="9" type="ORF">AQS8620_03190</name>
</gene>
<evidence type="ECO:0000259" key="8">
    <source>
        <dbReference type="Pfam" id="PF01794"/>
    </source>
</evidence>
<evidence type="ECO:0000256" key="7">
    <source>
        <dbReference type="HAMAP-Rule" id="MF_01207"/>
    </source>
</evidence>
<dbReference type="RefSeq" id="WP_306345913.1">
    <property type="nucleotide sequence ID" value="NZ_FWFS01000014.1"/>
</dbReference>
<dbReference type="EMBL" id="FWFS01000014">
    <property type="protein sequence ID" value="SLN68078.1"/>
    <property type="molecule type" value="Genomic_DNA"/>
</dbReference>
<feature type="transmembrane region" description="Helical" evidence="7">
    <location>
        <begin position="142"/>
        <end position="164"/>
    </location>
</feature>
<dbReference type="PANTHER" id="PTHR36964">
    <property type="entry name" value="PROTEIN-METHIONINE-SULFOXIDE REDUCTASE HEME-BINDING SUBUNIT MSRQ"/>
    <property type="match status" value="1"/>
</dbReference>
<dbReference type="GO" id="GO:0016679">
    <property type="term" value="F:oxidoreductase activity, acting on diphenols and related substances as donors"/>
    <property type="evidence" value="ECO:0007669"/>
    <property type="project" value="TreeGrafter"/>
</dbReference>
<proteinExistence type="inferred from homology"/>
<keyword evidence="7" id="KW-1003">Cell membrane</keyword>
<evidence type="ECO:0000313" key="9">
    <source>
        <dbReference type="EMBL" id="SLN68078.1"/>
    </source>
</evidence>
<feature type="transmembrane region" description="Helical" evidence="7">
    <location>
        <begin position="176"/>
        <end position="195"/>
    </location>
</feature>
<dbReference type="Pfam" id="PF01794">
    <property type="entry name" value="Ferric_reduct"/>
    <property type="match status" value="1"/>
</dbReference>
<dbReference type="HAMAP" id="MF_01207">
    <property type="entry name" value="MsrQ"/>
    <property type="match status" value="1"/>
</dbReference>
<accession>A0A1Y5TNF3</accession>
<dbReference type="Proteomes" id="UP000193862">
    <property type="component" value="Unassembled WGS sequence"/>
</dbReference>